<keyword evidence="2" id="KW-0812">Transmembrane</keyword>
<evidence type="ECO:0008006" key="4">
    <source>
        <dbReference type="Google" id="ProtNLM"/>
    </source>
</evidence>
<keyword evidence="1" id="KW-0175">Coiled coil</keyword>
<comment type="caution">
    <text evidence="3">The sequence shown here is derived from an EMBL/GenBank/DDBJ whole genome shotgun (WGS) entry which is preliminary data.</text>
</comment>
<feature type="transmembrane region" description="Helical" evidence="2">
    <location>
        <begin position="6"/>
        <end position="30"/>
    </location>
</feature>
<keyword evidence="2" id="KW-1133">Transmembrane helix</keyword>
<organism evidence="3">
    <name type="scientific">Candidatus Caldatribacterium californiense</name>
    <dbReference type="NCBI Taxonomy" id="1454726"/>
    <lineage>
        <taxon>Bacteria</taxon>
        <taxon>Pseudomonadati</taxon>
        <taxon>Atribacterota</taxon>
        <taxon>Atribacteria</taxon>
        <taxon>Atribacterales</taxon>
        <taxon>Candidatus Caldatribacteriaceae</taxon>
        <taxon>Candidatus Caldatribacterium</taxon>
    </lineage>
</organism>
<evidence type="ECO:0000256" key="1">
    <source>
        <dbReference type="SAM" id="Coils"/>
    </source>
</evidence>
<evidence type="ECO:0000256" key="2">
    <source>
        <dbReference type="SAM" id="Phobius"/>
    </source>
</evidence>
<gene>
    <name evidence="3" type="ORF">ENV30_04000</name>
</gene>
<dbReference type="EMBL" id="DTFV01000057">
    <property type="protein sequence ID" value="HGI30456.1"/>
    <property type="molecule type" value="Genomic_DNA"/>
</dbReference>
<accession>A0A7V3YG80</accession>
<protein>
    <recommendedName>
        <fullName evidence="4">Cell division protein FtsL</fullName>
    </recommendedName>
</protein>
<feature type="coiled-coil region" evidence="1">
    <location>
        <begin position="36"/>
        <end position="63"/>
    </location>
</feature>
<sequence length="112" mass="12705">MRQMRWLWGGALLFFFSVAMLYLGMQALVLEKSFLVAQKRVVLEDLAAEKERLESEVATLSSLERIRSIAEQRLGMVPPERVVYAVVGKEVLGREEGETHVAYHPGSKRGKE</sequence>
<name>A0A7V3YG80_9BACT</name>
<keyword evidence="2" id="KW-0472">Membrane</keyword>
<dbReference type="AlphaFoldDB" id="A0A7V3YG80"/>
<proteinExistence type="predicted"/>
<evidence type="ECO:0000313" key="3">
    <source>
        <dbReference type="EMBL" id="HGI30456.1"/>
    </source>
</evidence>
<reference evidence="3" key="1">
    <citation type="journal article" date="2020" name="mSystems">
        <title>Genome- and Community-Level Interaction Insights into Carbon Utilization and Element Cycling Functions of Hydrothermarchaeota in Hydrothermal Sediment.</title>
        <authorList>
            <person name="Zhou Z."/>
            <person name="Liu Y."/>
            <person name="Xu W."/>
            <person name="Pan J."/>
            <person name="Luo Z.H."/>
            <person name="Li M."/>
        </authorList>
    </citation>
    <scope>NUCLEOTIDE SEQUENCE [LARGE SCALE GENOMIC DNA]</scope>
    <source>
        <strain evidence="3">SpSt-747</strain>
    </source>
</reference>